<protein>
    <submittedName>
        <fullName evidence="4">LysM domain/BON superfamily protein</fullName>
    </submittedName>
</protein>
<dbReference type="PROSITE" id="PS50914">
    <property type="entry name" value="BON"/>
    <property type="match status" value="2"/>
</dbReference>
<comment type="caution">
    <text evidence="4">The sequence shown here is derived from an EMBL/GenBank/DDBJ whole genome shotgun (WGS) entry which is preliminary data.</text>
</comment>
<feature type="domain" description="BON" evidence="3">
    <location>
        <begin position="49"/>
        <end position="116"/>
    </location>
</feature>
<name>A0A5C5X5S2_9PLAN</name>
<gene>
    <name evidence="4" type="ORF">KOR42_09550</name>
</gene>
<evidence type="ECO:0000256" key="2">
    <source>
        <dbReference type="SAM" id="SignalP"/>
    </source>
</evidence>
<feature type="signal peptide" evidence="2">
    <location>
        <begin position="1"/>
        <end position="23"/>
    </location>
</feature>
<evidence type="ECO:0000313" key="4">
    <source>
        <dbReference type="EMBL" id="TWT57593.1"/>
    </source>
</evidence>
<evidence type="ECO:0000313" key="5">
    <source>
        <dbReference type="Proteomes" id="UP000317243"/>
    </source>
</evidence>
<sequence length="387" mass="41037" precursor="true">MLLPRKWALSLGLLAAIPTVSVAGPFDLLQPQSSAEQASSPAEGSSKTENQRVAEEIAKSLKRANLVHKDVAIQFESGTATISGQIKDEAQRAAVSRIVGRVDGVQNVQNQLSLMGSTPAAPVSQPQTAMAQQPVGAPSQVQPVSYAQSAQNNQEVAQNIAGALSSVGMSGYDIEIRYKNGVASLIGTVDGPEQAMRAHQAAASVPGVNQVMNRLTVAGQPAPGAPGGAPQFGPTGPGQPQFGGPGQPQFGGPGQPQFGGPGQMPYGPPQGAPIQQVQGYAPGPQGAPQAYGPNPGNVQQMGHKVYNSPNMPSNAWPAYAQYDNYSAVTYPSQYDASAWPYIGPYYPYPQVPLGWRKSTLSWEDGSWNLEFDSRTDRWWWFMNPKNW</sequence>
<dbReference type="OrthoDB" id="282501at2"/>
<dbReference type="InterPro" id="IPR051686">
    <property type="entry name" value="Lipoprotein_DolP"/>
</dbReference>
<reference evidence="4 5" key="1">
    <citation type="submission" date="2019-02" db="EMBL/GenBank/DDBJ databases">
        <title>Deep-cultivation of Planctomycetes and their phenomic and genomic characterization uncovers novel biology.</title>
        <authorList>
            <person name="Wiegand S."/>
            <person name="Jogler M."/>
            <person name="Boedeker C."/>
            <person name="Pinto D."/>
            <person name="Vollmers J."/>
            <person name="Rivas-Marin E."/>
            <person name="Kohn T."/>
            <person name="Peeters S.H."/>
            <person name="Heuer A."/>
            <person name="Rast P."/>
            <person name="Oberbeckmann S."/>
            <person name="Bunk B."/>
            <person name="Jeske O."/>
            <person name="Meyerdierks A."/>
            <person name="Storesund J.E."/>
            <person name="Kallscheuer N."/>
            <person name="Luecker S."/>
            <person name="Lage O.M."/>
            <person name="Pohl T."/>
            <person name="Merkel B.J."/>
            <person name="Hornburger P."/>
            <person name="Mueller R.-W."/>
            <person name="Bruemmer F."/>
            <person name="Labrenz M."/>
            <person name="Spormann A.M."/>
            <person name="Op Den Camp H."/>
            <person name="Overmann J."/>
            <person name="Amann R."/>
            <person name="Jetten M.S.M."/>
            <person name="Mascher T."/>
            <person name="Medema M.H."/>
            <person name="Devos D.P."/>
            <person name="Kaster A.-K."/>
            <person name="Ovreas L."/>
            <person name="Rohde M."/>
            <person name="Galperin M.Y."/>
            <person name="Jogler C."/>
        </authorList>
    </citation>
    <scope>NUCLEOTIDE SEQUENCE [LARGE SCALE GENOMIC DNA]</scope>
    <source>
        <strain evidence="4 5">KOR42</strain>
    </source>
</reference>
<dbReference type="EMBL" id="SIHI01000001">
    <property type="protein sequence ID" value="TWT57593.1"/>
    <property type="molecule type" value="Genomic_DNA"/>
</dbReference>
<feature type="domain" description="BON" evidence="3">
    <location>
        <begin position="152"/>
        <end position="219"/>
    </location>
</feature>
<keyword evidence="5" id="KW-1185">Reference proteome</keyword>
<dbReference type="PANTHER" id="PTHR34606:SF15">
    <property type="entry name" value="BON DOMAIN-CONTAINING PROTEIN"/>
    <property type="match status" value="1"/>
</dbReference>
<dbReference type="InterPro" id="IPR007055">
    <property type="entry name" value="BON_dom"/>
</dbReference>
<feature type="compositionally biased region" description="Low complexity" evidence="1">
    <location>
        <begin position="272"/>
        <end position="295"/>
    </location>
</feature>
<accession>A0A5C5X5S2</accession>
<organism evidence="4 5">
    <name type="scientific">Thalassoglobus neptunius</name>
    <dbReference type="NCBI Taxonomy" id="1938619"/>
    <lineage>
        <taxon>Bacteria</taxon>
        <taxon>Pseudomonadati</taxon>
        <taxon>Planctomycetota</taxon>
        <taxon>Planctomycetia</taxon>
        <taxon>Planctomycetales</taxon>
        <taxon>Planctomycetaceae</taxon>
        <taxon>Thalassoglobus</taxon>
    </lineage>
</organism>
<dbReference type="Pfam" id="PF04972">
    <property type="entry name" value="BON"/>
    <property type="match status" value="2"/>
</dbReference>
<feature type="compositionally biased region" description="Gly residues" evidence="1">
    <location>
        <begin position="241"/>
        <end position="262"/>
    </location>
</feature>
<dbReference type="Proteomes" id="UP000317243">
    <property type="component" value="Unassembled WGS sequence"/>
</dbReference>
<keyword evidence="2" id="KW-0732">Signal</keyword>
<feature type="compositionally biased region" description="Low complexity" evidence="1">
    <location>
        <begin position="228"/>
        <end position="240"/>
    </location>
</feature>
<proteinExistence type="predicted"/>
<evidence type="ECO:0000256" key="1">
    <source>
        <dbReference type="SAM" id="MobiDB-lite"/>
    </source>
</evidence>
<feature type="chain" id="PRO_5022866952" evidence="2">
    <location>
        <begin position="24"/>
        <end position="387"/>
    </location>
</feature>
<feature type="region of interest" description="Disordered" evidence="1">
    <location>
        <begin position="220"/>
        <end position="295"/>
    </location>
</feature>
<evidence type="ECO:0000259" key="3">
    <source>
        <dbReference type="PROSITE" id="PS50914"/>
    </source>
</evidence>
<feature type="region of interest" description="Disordered" evidence="1">
    <location>
        <begin position="32"/>
        <end position="51"/>
    </location>
</feature>
<dbReference type="AlphaFoldDB" id="A0A5C5X5S2"/>
<feature type="compositionally biased region" description="Low complexity" evidence="1">
    <location>
        <begin position="32"/>
        <end position="45"/>
    </location>
</feature>
<dbReference type="RefSeq" id="WP_146507410.1">
    <property type="nucleotide sequence ID" value="NZ_SIHI01000001.1"/>
</dbReference>
<dbReference type="PANTHER" id="PTHR34606">
    <property type="entry name" value="BON DOMAIN-CONTAINING PROTEIN"/>
    <property type="match status" value="1"/>
</dbReference>
<dbReference type="Gene3D" id="3.30.1340.30">
    <property type="match status" value="2"/>
</dbReference>